<dbReference type="InterPro" id="IPR029071">
    <property type="entry name" value="Ubiquitin-like_domsf"/>
</dbReference>
<dbReference type="GO" id="GO:0006508">
    <property type="term" value="P:proteolysis"/>
    <property type="evidence" value="ECO:0007669"/>
    <property type="project" value="UniProtKB-KW"/>
</dbReference>
<evidence type="ECO:0000256" key="6">
    <source>
        <dbReference type="ARBA" id="ARBA00022807"/>
    </source>
</evidence>
<dbReference type="InterPro" id="IPR050185">
    <property type="entry name" value="Ub_carboxyl-term_hydrolase"/>
</dbReference>
<dbReference type="InterPro" id="IPR035927">
    <property type="entry name" value="DUSP-like_sf"/>
</dbReference>
<feature type="domain" description="DUSP" evidence="9">
    <location>
        <begin position="19"/>
        <end position="147"/>
    </location>
</feature>
<keyword evidence="11" id="KW-1185">Reference proteome</keyword>
<dbReference type="InterPro" id="IPR038765">
    <property type="entry name" value="Papain-like_cys_pep_sf"/>
</dbReference>
<dbReference type="Gene3D" id="3.90.70.10">
    <property type="entry name" value="Cysteine proteinases"/>
    <property type="match status" value="2"/>
</dbReference>
<dbReference type="GO" id="GO:0016579">
    <property type="term" value="P:protein deubiquitination"/>
    <property type="evidence" value="ECO:0007669"/>
    <property type="project" value="InterPro"/>
</dbReference>
<evidence type="ECO:0000256" key="4">
    <source>
        <dbReference type="ARBA" id="ARBA00022786"/>
    </source>
</evidence>
<evidence type="ECO:0000256" key="3">
    <source>
        <dbReference type="ARBA" id="ARBA00022670"/>
    </source>
</evidence>
<keyword evidence="5 7" id="KW-0378">Hydrolase</keyword>
<dbReference type="SUPFAM" id="SSF54001">
    <property type="entry name" value="Cysteine proteinases"/>
    <property type="match status" value="1"/>
</dbReference>
<dbReference type="EC" id="3.4.19.12" evidence="7"/>
<dbReference type="Pfam" id="PF25242">
    <property type="entry name" value="Ubiquitin_UBP8"/>
    <property type="match status" value="1"/>
</dbReference>
<dbReference type="SUPFAM" id="SSF54236">
    <property type="entry name" value="Ubiquitin-like"/>
    <property type="match status" value="1"/>
</dbReference>
<keyword evidence="4 7" id="KW-0833">Ubl conjugation pathway</keyword>
<name>A0A8T2REX6_CERRI</name>
<evidence type="ECO:0000256" key="2">
    <source>
        <dbReference type="ARBA" id="ARBA00009085"/>
    </source>
</evidence>
<sequence>MTVPDGDLPNANGDVTYPATPAEEKDAIMGILEASAAEVKEDDRFFLVTFRWWKQWSEYVQQKESSCTGSKPGPLYCSNASEGNLTAPQRPSSIDNSDLVIQLKRDDNVELRETLLENHDYILLPEQIWIAFQKWYGGGPPVERKVINTGSVQDDRLAVEVYPLRIRLTVSPNGSQLTVRVSKQDTVGELYQRARELLNLGSEQIRIWDYYGKIKQSLMNDPKQTLEDADIQMDHEVLLEVQVDGSWPDEGQKCSLESNSKENELALVPVAPVRSSFSVDGGPSGNRNITRSSSPDNFLSNTLNSSYDDREGGAGYFAGGVVKSVPLGLTGLQNLGNTCFMNSALQCLVHTPELVDFFLNDYTHEINTNNPLGMEGELAMAFGELLRKLWEPGRQPFAPRGFKVRLARFAPQFSGYNQHDSQELLAFLLDGLHEDLNRVKLKPYVESKDEDDRPDEELARENWENHKARNDSIIVDICQGQYKSTLVCPVCSKVSITFDPFMYLSLPLPSTLTRTLSVKLFSTDGATAPMTYTVTVAKQSRCKDVILALSKACSLGEDERILLTEPFSILDGPSLVREEDSLTAHRLPKSSEKAPLLIFVNKRTEEDSLPKKPVRYLGSPLITWVPEENFRTGADLYHVFERILQPLRKTPTVSSVNVEDAKHEENGLCNHLSEDGEMGINDNDIPNVNASVEGNPQVKAFGVCNHFLKDQKLFQFYAGEERFGAKVLVEMNKELPDIFSRARSNAHIYVEVNWPQQALEEYDVKQLETAVEGMRTGFALKKQRQEAVSLYSCLEAFLKEEPLGPEDMWYCPSCKEHRQASKKLDLWRLPDILVVHLKRFSYSRYLKNKLDTFVEFPVHDLDLCKYIPQNDKAVYDLYAISNHYGSMGGGHYTAYVKLLEENRWYSFDDSHVSPVSETDIMTPAAYVLFYCRVRNENSNGYLNHGSCQNRVRN</sequence>
<dbReference type="SMART" id="SM00695">
    <property type="entry name" value="DUSP"/>
    <property type="match status" value="1"/>
</dbReference>
<dbReference type="InterPro" id="IPR001394">
    <property type="entry name" value="Peptidase_C19_UCH"/>
</dbReference>
<dbReference type="EMBL" id="CM035432">
    <property type="protein sequence ID" value="KAH7295006.1"/>
    <property type="molecule type" value="Genomic_DNA"/>
</dbReference>
<dbReference type="PANTHER" id="PTHR21646:SF24">
    <property type="entry name" value="UBIQUITIN CARBOXYL-TERMINAL HYDROLASE"/>
    <property type="match status" value="1"/>
</dbReference>
<evidence type="ECO:0000259" key="9">
    <source>
        <dbReference type="PROSITE" id="PS51283"/>
    </source>
</evidence>
<keyword evidence="6 7" id="KW-0788">Thiol protease</keyword>
<gene>
    <name evidence="10" type="ORF">KP509_27G028200</name>
</gene>
<keyword evidence="3 7" id="KW-0645">Protease</keyword>
<dbReference type="PROSITE" id="PS51283">
    <property type="entry name" value="DUSP"/>
    <property type="match status" value="1"/>
</dbReference>
<proteinExistence type="inferred from homology"/>
<evidence type="ECO:0000313" key="11">
    <source>
        <dbReference type="Proteomes" id="UP000825935"/>
    </source>
</evidence>
<dbReference type="Proteomes" id="UP000825935">
    <property type="component" value="Chromosome 27"/>
</dbReference>
<comment type="caution">
    <text evidence="10">The sequence shown here is derived from an EMBL/GenBank/DDBJ whole genome shotgun (WGS) entry which is preliminary data.</text>
</comment>
<dbReference type="OrthoDB" id="292964at2759"/>
<evidence type="ECO:0000313" key="10">
    <source>
        <dbReference type="EMBL" id="KAH7295006.1"/>
    </source>
</evidence>
<feature type="domain" description="USP" evidence="8">
    <location>
        <begin position="330"/>
        <end position="933"/>
    </location>
</feature>
<dbReference type="AlphaFoldDB" id="A0A8T2REX6"/>
<dbReference type="OMA" id="MATERMG"/>
<dbReference type="GO" id="GO:0004843">
    <property type="term" value="F:cysteine-type deubiquitinase activity"/>
    <property type="evidence" value="ECO:0007669"/>
    <property type="project" value="UniProtKB-UniRule"/>
</dbReference>
<dbReference type="InterPro" id="IPR028889">
    <property type="entry name" value="USP"/>
</dbReference>
<protein>
    <recommendedName>
        <fullName evidence="7">Ubiquitin carboxyl-terminal hydrolase</fullName>
        <ecNumber evidence="7">3.4.19.12</ecNumber>
    </recommendedName>
</protein>
<dbReference type="EMBL" id="CM035432">
    <property type="protein sequence ID" value="KAH7295002.1"/>
    <property type="molecule type" value="Genomic_DNA"/>
</dbReference>
<comment type="function">
    <text evidence="7">Recognizes and hydrolyzes the peptide bond at the C-terminal Gly of ubiquitin. Involved in the processing of poly-ubiquitin precursors as well as that of ubiquitinated proteins.</text>
</comment>
<dbReference type="PROSITE" id="PS00973">
    <property type="entry name" value="USP_2"/>
    <property type="match status" value="1"/>
</dbReference>
<evidence type="ECO:0000259" key="8">
    <source>
        <dbReference type="PROSITE" id="PS50235"/>
    </source>
</evidence>
<dbReference type="Gene3D" id="3.10.20.90">
    <property type="entry name" value="Phosphatidylinositol 3-kinase Catalytic Subunit, Chain A, domain 1"/>
    <property type="match status" value="1"/>
</dbReference>
<dbReference type="PANTHER" id="PTHR21646">
    <property type="entry name" value="UBIQUITIN CARBOXYL-TERMINAL HYDROLASE"/>
    <property type="match status" value="1"/>
</dbReference>
<comment type="similarity">
    <text evidence="2 7">Belongs to the peptidase C19 family.</text>
</comment>
<dbReference type="Pfam" id="PF00443">
    <property type="entry name" value="UCH"/>
    <property type="match status" value="1"/>
</dbReference>
<dbReference type="InterPro" id="IPR006615">
    <property type="entry name" value="Pept_C19_DUSP"/>
</dbReference>
<accession>A0A8T2REX6</accession>
<dbReference type="InterPro" id="IPR057372">
    <property type="entry name" value="Ubiquitin_UBP8/5"/>
</dbReference>
<reference evidence="10 11" key="1">
    <citation type="submission" date="2021-08" db="EMBL/GenBank/DDBJ databases">
        <title>WGS assembly of Ceratopteris richardii.</title>
        <authorList>
            <person name="Marchant D.B."/>
            <person name="Chen G."/>
            <person name="Jenkins J."/>
            <person name="Shu S."/>
            <person name="Leebens-Mack J."/>
            <person name="Grimwood J."/>
            <person name="Schmutz J."/>
            <person name="Soltis P."/>
            <person name="Soltis D."/>
            <person name="Chen Z.-H."/>
        </authorList>
    </citation>
    <scope>NUCLEOTIDE SEQUENCE [LARGE SCALE GENOMIC DNA]</scope>
    <source>
        <strain evidence="10">Whitten #5841</strain>
        <tissue evidence="10">Leaf</tissue>
    </source>
</reference>
<dbReference type="Pfam" id="PF06337">
    <property type="entry name" value="DUSP"/>
    <property type="match status" value="1"/>
</dbReference>
<dbReference type="SUPFAM" id="SSF143791">
    <property type="entry name" value="DUSP-like"/>
    <property type="match status" value="1"/>
</dbReference>
<dbReference type="CDD" id="cd02674">
    <property type="entry name" value="Peptidase_C19R"/>
    <property type="match status" value="1"/>
</dbReference>
<organism evidence="10 11">
    <name type="scientific">Ceratopteris richardii</name>
    <name type="common">Triangle waterfern</name>
    <dbReference type="NCBI Taxonomy" id="49495"/>
    <lineage>
        <taxon>Eukaryota</taxon>
        <taxon>Viridiplantae</taxon>
        <taxon>Streptophyta</taxon>
        <taxon>Embryophyta</taxon>
        <taxon>Tracheophyta</taxon>
        <taxon>Polypodiopsida</taxon>
        <taxon>Polypodiidae</taxon>
        <taxon>Polypodiales</taxon>
        <taxon>Pteridineae</taxon>
        <taxon>Pteridaceae</taxon>
        <taxon>Parkerioideae</taxon>
        <taxon>Ceratopteris</taxon>
    </lineage>
</organism>
<dbReference type="PROSITE" id="PS50235">
    <property type="entry name" value="USP_3"/>
    <property type="match status" value="1"/>
</dbReference>
<dbReference type="InterPro" id="IPR018200">
    <property type="entry name" value="USP_CS"/>
</dbReference>
<evidence type="ECO:0000256" key="1">
    <source>
        <dbReference type="ARBA" id="ARBA00000707"/>
    </source>
</evidence>
<dbReference type="Gene3D" id="3.30.2230.10">
    <property type="entry name" value="DUSP-like"/>
    <property type="match status" value="1"/>
</dbReference>
<comment type="catalytic activity">
    <reaction evidence="1 7">
        <text>Thiol-dependent hydrolysis of ester, thioester, amide, peptide and isopeptide bonds formed by the C-terminal Gly of ubiquitin (a 76-residue protein attached to proteins as an intracellular targeting signal).</text>
        <dbReference type="EC" id="3.4.19.12"/>
    </reaction>
</comment>
<evidence type="ECO:0000256" key="7">
    <source>
        <dbReference type="RuleBase" id="RU366025"/>
    </source>
</evidence>
<evidence type="ECO:0000256" key="5">
    <source>
        <dbReference type="ARBA" id="ARBA00022801"/>
    </source>
</evidence>
<dbReference type="PROSITE" id="PS00972">
    <property type="entry name" value="USP_1"/>
    <property type="match status" value="1"/>
</dbReference>